<proteinExistence type="predicted"/>
<sequence length="538" mass="59052">MARKKYGEGVEHNPKHTTSSVKHGGGSVQGWACMAASGTGTLVFIHDLIQDRSSRMNSEVLQLNAVKLIARRFKIQMVNDPIHRAKTTQEFIKAKKWNFLECPSQSPDLNPIEHAFHLLKTKLRTERPTKGKQDLEFIKQDNRHQDLLTKQNISEPATHIKLLKRSDLPTEVQADRILEGKQNNEFEKLIASLKLSGQDQTPTTPSTEDPVTTEEHLSPQSFAMKGTQMLKEILKIDSSDSGSQLKDMKKDPITPVQHKQTKQMAAHMNRAHGAGPPFIAPNPELKRPPLLPQPLVTPVTELCRICSFVGMHPPEFSLMRTPQNLTFCHVKLSNGLAIQGPPCHTDNDAKEKAALYALQRLSTAGANFPLPSPLFPNFQPLGTGVPTGALPVVFPQSAGNVIPPAPHVFNSVNWRPPVPHPNKPYYQGTYPGHMPAGSHNQFIPLQVTKQRAAGNKSAEVRETPGFSQGNSSNDQRLIPDVASQLPPDSSPQSPQPPAKDKSSPNVSLAPRAKPSPGSGSKRKPRKLAVNFSVSKASE</sequence>
<feature type="compositionally biased region" description="Polar residues" evidence="1">
    <location>
        <begin position="465"/>
        <end position="475"/>
    </location>
</feature>
<organism evidence="3 4">
    <name type="scientific">Pyxicephalus adspersus</name>
    <name type="common">African bullfrog</name>
    <dbReference type="NCBI Taxonomy" id="30357"/>
    <lineage>
        <taxon>Eukaryota</taxon>
        <taxon>Metazoa</taxon>
        <taxon>Chordata</taxon>
        <taxon>Craniata</taxon>
        <taxon>Vertebrata</taxon>
        <taxon>Euteleostomi</taxon>
        <taxon>Amphibia</taxon>
        <taxon>Batrachia</taxon>
        <taxon>Anura</taxon>
        <taxon>Neobatrachia</taxon>
        <taxon>Ranoidea</taxon>
        <taxon>Pyxicephalidae</taxon>
        <taxon>Pyxicephalinae</taxon>
        <taxon>Pyxicephalus</taxon>
    </lineage>
</organism>
<reference evidence="3" key="1">
    <citation type="thesis" date="2020" institute="ProQuest LLC" country="789 East Eisenhower Parkway, Ann Arbor, MI, USA">
        <title>Comparative Genomics and Chromosome Evolution.</title>
        <authorList>
            <person name="Mudd A.B."/>
        </authorList>
    </citation>
    <scope>NUCLEOTIDE SEQUENCE</scope>
    <source>
        <strain evidence="3">1538</strain>
        <tissue evidence="3">Blood</tissue>
    </source>
</reference>
<feature type="domain" description="Tc1-like transposase DDE" evidence="2">
    <location>
        <begin position="77"/>
        <end position="135"/>
    </location>
</feature>
<evidence type="ECO:0000313" key="4">
    <source>
        <dbReference type="Proteomes" id="UP001181693"/>
    </source>
</evidence>
<dbReference type="AlphaFoldDB" id="A0AAV3AEF1"/>
<dbReference type="Proteomes" id="UP001181693">
    <property type="component" value="Unassembled WGS sequence"/>
</dbReference>
<feature type="region of interest" description="Disordered" evidence="1">
    <location>
        <begin position="1"/>
        <end position="24"/>
    </location>
</feature>
<evidence type="ECO:0000259" key="2">
    <source>
        <dbReference type="Pfam" id="PF13358"/>
    </source>
</evidence>
<evidence type="ECO:0000256" key="1">
    <source>
        <dbReference type="SAM" id="MobiDB-lite"/>
    </source>
</evidence>
<name>A0AAV3AEF1_PYXAD</name>
<feature type="region of interest" description="Disordered" evidence="1">
    <location>
        <begin position="195"/>
        <end position="216"/>
    </location>
</feature>
<feature type="region of interest" description="Disordered" evidence="1">
    <location>
        <begin position="449"/>
        <end position="538"/>
    </location>
</feature>
<protein>
    <recommendedName>
        <fullName evidence="2">Tc1-like transposase DDE domain-containing protein</fullName>
    </recommendedName>
</protein>
<accession>A0AAV3AEF1</accession>
<evidence type="ECO:0000313" key="3">
    <source>
        <dbReference type="EMBL" id="DBA26065.1"/>
    </source>
</evidence>
<dbReference type="SUPFAM" id="SSF54768">
    <property type="entry name" value="dsRNA-binding domain-like"/>
    <property type="match status" value="1"/>
</dbReference>
<comment type="caution">
    <text evidence="3">The sequence shown here is derived from an EMBL/GenBank/DDBJ whole genome shotgun (WGS) entry which is preliminary data.</text>
</comment>
<dbReference type="Gene3D" id="3.30.420.10">
    <property type="entry name" value="Ribonuclease H-like superfamily/Ribonuclease H"/>
    <property type="match status" value="1"/>
</dbReference>
<dbReference type="GO" id="GO:0003676">
    <property type="term" value="F:nucleic acid binding"/>
    <property type="evidence" value="ECO:0007669"/>
    <property type="project" value="InterPro"/>
</dbReference>
<feature type="compositionally biased region" description="Low complexity" evidence="1">
    <location>
        <begin position="482"/>
        <end position="492"/>
    </location>
</feature>
<gene>
    <name evidence="3" type="ORF">GDO54_010366</name>
</gene>
<feature type="compositionally biased region" description="Basic and acidic residues" evidence="1">
    <location>
        <begin position="1"/>
        <end position="14"/>
    </location>
</feature>
<dbReference type="InterPro" id="IPR036397">
    <property type="entry name" value="RNaseH_sf"/>
</dbReference>
<keyword evidence="4" id="KW-1185">Reference proteome</keyword>
<dbReference type="InterPro" id="IPR038717">
    <property type="entry name" value="Tc1-like_DDE_dom"/>
</dbReference>
<feature type="compositionally biased region" description="Polar residues" evidence="1">
    <location>
        <begin position="195"/>
        <end position="210"/>
    </location>
</feature>
<dbReference type="EMBL" id="DYDO01000004">
    <property type="protein sequence ID" value="DBA26065.1"/>
    <property type="molecule type" value="Genomic_DNA"/>
</dbReference>
<dbReference type="Pfam" id="PF13358">
    <property type="entry name" value="DDE_3"/>
    <property type="match status" value="1"/>
</dbReference>